<evidence type="ECO:0000256" key="1">
    <source>
        <dbReference type="SAM" id="MobiDB-lite"/>
    </source>
</evidence>
<keyword evidence="2" id="KW-0378">Hydrolase</keyword>
<keyword evidence="3" id="KW-1185">Reference proteome</keyword>
<dbReference type="KEGG" id="bad:BAD_0031"/>
<keyword evidence="2" id="KW-0645">Protease</keyword>
<dbReference type="AlphaFoldDB" id="A0ZZC9"/>
<reference evidence="2 3" key="1">
    <citation type="submission" date="2006-12" db="EMBL/GenBank/DDBJ databases">
        <title>Bifidobacterium adolescentis complete genome sequence.</title>
        <authorList>
            <person name="Suzuki T."/>
            <person name="Tsuda Y."/>
            <person name="Kanou N."/>
            <person name="Inoue T."/>
            <person name="Kumazaki K."/>
            <person name="Nagano S."/>
            <person name="Hirai S."/>
            <person name="Tanaka K."/>
            <person name="Watanabe K."/>
        </authorList>
    </citation>
    <scope>NUCLEOTIDE SEQUENCE [LARGE SCALE GENOMIC DNA]</scope>
    <source>
        <strain evidence="3">ATCC 15703 / DSM 20083 / NCTC 11814 / E194a</strain>
    </source>
</reference>
<sequence length="116" mass="12634">MGFSKGLFVCFSHVRLRMPVVPERTCRTYVAIQRQYDGRPQANRNRKSKRKTLYRKIQGEATNPTRHRCAGERRNQAASGSAAGAAAVASASGSASLVRPRSTGEELFSHGSSHGS</sequence>
<dbReference type="GO" id="GO:0004180">
    <property type="term" value="F:carboxypeptidase activity"/>
    <property type="evidence" value="ECO:0007669"/>
    <property type="project" value="UniProtKB-KW"/>
</dbReference>
<name>A0ZZC9_BIFAA</name>
<accession>A0ZZC9</accession>
<feature type="compositionally biased region" description="Low complexity" evidence="1">
    <location>
        <begin position="77"/>
        <end position="96"/>
    </location>
</feature>
<feature type="region of interest" description="Disordered" evidence="1">
    <location>
        <begin position="36"/>
        <end position="116"/>
    </location>
</feature>
<evidence type="ECO:0000313" key="2">
    <source>
        <dbReference type="EMBL" id="BAF38812.1"/>
    </source>
</evidence>
<keyword evidence="2" id="KW-0121">Carboxypeptidase</keyword>
<organism evidence="2 3">
    <name type="scientific">Bifidobacterium adolescentis (strain ATCC 15703 / DSM 20083 / NCTC 11814 / E194a)</name>
    <dbReference type="NCBI Taxonomy" id="367928"/>
    <lineage>
        <taxon>Bacteria</taxon>
        <taxon>Bacillati</taxon>
        <taxon>Actinomycetota</taxon>
        <taxon>Actinomycetes</taxon>
        <taxon>Bifidobacteriales</taxon>
        <taxon>Bifidobacteriaceae</taxon>
        <taxon>Bifidobacterium</taxon>
    </lineage>
</organism>
<gene>
    <name evidence="2" type="primary">pbp1A</name>
    <name evidence="2" type="ordered locus">BAD_0031</name>
</gene>
<dbReference type="HOGENOM" id="CLU_2092018_0_0_11"/>
<dbReference type="EMBL" id="AP009256">
    <property type="protein sequence ID" value="BAF38812.1"/>
    <property type="molecule type" value="Genomic_DNA"/>
</dbReference>
<dbReference type="Proteomes" id="UP000008702">
    <property type="component" value="Chromosome"/>
</dbReference>
<dbReference type="STRING" id="367928.BAD_0031"/>
<proteinExistence type="predicted"/>
<feature type="compositionally biased region" description="Basic residues" evidence="1">
    <location>
        <begin position="44"/>
        <end position="54"/>
    </location>
</feature>
<evidence type="ECO:0000313" key="3">
    <source>
        <dbReference type="Proteomes" id="UP000008702"/>
    </source>
</evidence>
<protein>
    <submittedName>
        <fullName evidence="2">Membrane carboxypeptidase</fullName>
    </submittedName>
</protein>